<evidence type="ECO:0000313" key="1">
    <source>
        <dbReference type="EMBL" id="MFD1150791.1"/>
    </source>
</evidence>
<sequence>MDTAQLRQFVVNRQHPGQSHLQLEQALRALPLRPRRDLKASYVDQLDKEVDARGYYATRSMS</sequence>
<organism evidence="1 2">
    <name type="scientific">Saccharothrix hoggarensis</name>
    <dbReference type="NCBI Taxonomy" id="913853"/>
    <lineage>
        <taxon>Bacteria</taxon>
        <taxon>Bacillati</taxon>
        <taxon>Actinomycetota</taxon>
        <taxon>Actinomycetes</taxon>
        <taxon>Pseudonocardiales</taxon>
        <taxon>Pseudonocardiaceae</taxon>
        <taxon>Saccharothrix</taxon>
    </lineage>
</organism>
<evidence type="ECO:0000313" key="2">
    <source>
        <dbReference type="Proteomes" id="UP001597168"/>
    </source>
</evidence>
<accession>A0ABW3R144</accession>
<reference evidence="2" key="1">
    <citation type="journal article" date="2019" name="Int. J. Syst. Evol. Microbiol.">
        <title>The Global Catalogue of Microorganisms (GCM) 10K type strain sequencing project: providing services to taxonomists for standard genome sequencing and annotation.</title>
        <authorList>
            <consortium name="The Broad Institute Genomics Platform"/>
            <consortium name="The Broad Institute Genome Sequencing Center for Infectious Disease"/>
            <person name="Wu L."/>
            <person name="Ma J."/>
        </authorList>
    </citation>
    <scope>NUCLEOTIDE SEQUENCE [LARGE SCALE GENOMIC DNA]</scope>
    <source>
        <strain evidence="2">CCUG 60214</strain>
    </source>
</reference>
<dbReference type="Proteomes" id="UP001597168">
    <property type="component" value="Unassembled WGS sequence"/>
</dbReference>
<dbReference type="EMBL" id="JBHTLK010000184">
    <property type="protein sequence ID" value="MFD1150791.1"/>
    <property type="molecule type" value="Genomic_DNA"/>
</dbReference>
<protein>
    <submittedName>
        <fullName evidence="1">Uncharacterized protein</fullName>
    </submittedName>
</protein>
<gene>
    <name evidence="1" type="ORF">ACFQ3T_26990</name>
</gene>
<keyword evidence="2" id="KW-1185">Reference proteome</keyword>
<proteinExistence type="predicted"/>
<name>A0ABW3R144_9PSEU</name>
<dbReference type="RefSeq" id="WP_380727199.1">
    <property type="nucleotide sequence ID" value="NZ_JBHTLK010000184.1"/>
</dbReference>
<comment type="caution">
    <text evidence="1">The sequence shown here is derived from an EMBL/GenBank/DDBJ whole genome shotgun (WGS) entry which is preliminary data.</text>
</comment>